<accession>A0ABX6NJ25</accession>
<dbReference type="PANTHER" id="PTHR46889">
    <property type="entry name" value="TRANSPOSASE INSF FOR INSERTION SEQUENCE IS3B-RELATED"/>
    <property type="match status" value="1"/>
</dbReference>
<keyword evidence="5" id="KW-1185">Reference proteome</keyword>
<dbReference type="InterPro" id="IPR050900">
    <property type="entry name" value="Transposase_IS3/IS150/IS904"/>
</dbReference>
<dbReference type="EMBL" id="CP039543">
    <property type="protein sequence ID" value="QJT10668.1"/>
    <property type="molecule type" value="Genomic_DNA"/>
</dbReference>
<dbReference type="InterPro" id="IPR025948">
    <property type="entry name" value="HTH-like_dom"/>
</dbReference>
<evidence type="ECO:0000313" key="3">
    <source>
        <dbReference type="EMBL" id="QJT10340.1"/>
    </source>
</evidence>
<dbReference type="InterPro" id="IPR001584">
    <property type="entry name" value="Integrase_cat-core"/>
</dbReference>
<dbReference type="InterPro" id="IPR036397">
    <property type="entry name" value="RNaseH_sf"/>
</dbReference>
<dbReference type="Proteomes" id="UP000503251">
    <property type="component" value="Chromosome"/>
</dbReference>
<protein>
    <submittedName>
        <fullName evidence="4">IS3 family transposase</fullName>
    </submittedName>
</protein>
<proteinExistence type="predicted"/>
<feature type="region of interest" description="Disordered" evidence="1">
    <location>
        <begin position="66"/>
        <end position="88"/>
    </location>
</feature>
<feature type="domain" description="Integrase catalytic" evidence="2">
    <location>
        <begin position="81"/>
        <end position="248"/>
    </location>
</feature>
<name>A0ABX6NJ25_9BACT</name>
<dbReference type="PANTHER" id="PTHR46889:SF4">
    <property type="entry name" value="TRANSPOSASE INSO FOR INSERTION SEQUENCE ELEMENT IS911B-RELATED"/>
    <property type="match status" value="1"/>
</dbReference>
<organism evidence="4 5">
    <name type="scientific">Oceanidesulfovibrio marinus</name>
    <dbReference type="NCBI Taxonomy" id="370038"/>
    <lineage>
        <taxon>Bacteria</taxon>
        <taxon>Pseudomonadati</taxon>
        <taxon>Thermodesulfobacteriota</taxon>
        <taxon>Desulfovibrionia</taxon>
        <taxon>Desulfovibrionales</taxon>
        <taxon>Desulfovibrionaceae</taxon>
        <taxon>Oceanidesulfovibrio</taxon>
    </lineage>
</organism>
<sequence length="258" mass="29791">MKRGPYPKVASRNTLLLQRIRAIKADHPYWGYRRIWAHLRFVDTMSIGKHRVYRLMRDHGLCVKRGAVPATNRKPSRPKPRPTRPNEWWGTDMTKVMIDGFGWMYVVIVLDWRTKKVVGHYAGAQARTEHWLAALDQAVNRQFPEGVRGGGLHLMSDNGSQPTSLSFMKTCHCLGITQAFTAYNNPKGNADTERFMRTLKEELVWVNEWRSPTAFCEALSRWIDDYNAHYLHSTLGYRTPLAVEQELLNPNLPLQEAC</sequence>
<dbReference type="PROSITE" id="PS50994">
    <property type="entry name" value="INTEGRASE"/>
    <property type="match status" value="1"/>
</dbReference>
<evidence type="ECO:0000256" key="1">
    <source>
        <dbReference type="SAM" id="MobiDB-lite"/>
    </source>
</evidence>
<dbReference type="NCBIfam" id="NF033516">
    <property type="entry name" value="transpos_IS3"/>
    <property type="match status" value="1"/>
</dbReference>
<dbReference type="Pfam" id="PF13276">
    <property type="entry name" value="HTH_21"/>
    <property type="match status" value="1"/>
</dbReference>
<dbReference type="Pfam" id="PF00665">
    <property type="entry name" value="rve"/>
    <property type="match status" value="1"/>
</dbReference>
<evidence type="ECO:0000259" key="2">
    <source>
        <dbReference type="PROSITE" id="PS50994"/>
    </source>
</evidence>
<reference evidence="4 5" key="1">
    <citation type="submission" date="2019-04" db="EMBL/GenBank/DDBJ databases">
        <title>Isolation and culture of sulfate reducing bacteria from the cold seep of the South China Sea.</title>
        <authorList>
            <person name="Sun C."/>
            <person name="Liu R."/>
        </authorList>
    </citation>
    <scope>NUCLEOTIDE SEQUENCE [LARGE SCALE GENOMIC DNA]</scope>
    <source>
        <strain evidence="4 5">CS1</strain>
    </source>
</reference>
<evidence type="ECO:0000313" key="4">
    <source>
        <dbReference type="EMBL" id="QJT10668.1"/>
    </source>
</evidence>
<evidence type="ECO:0000313" key="5">
    <source>
        <dbReference type="Proteomes" id="UP000503251"/>
    </source>
</evidence>
<dbReference type="InterPro" id="IPR012337">
    <property type="entry name" value="RNaseH-like_sf"/>
</dbReference>
<gene>
    <name evidence="3" type="ORF">E8L03_16005</name>
    <name evidence="4" type="ORF">E8L03_17870</name>
</gene>
<dbReference type="EMBL" id="CP039543">
    <property type="protein sequence ID" value="QJT10340.1"/>
    <property type="molecule type" value="Genomic_DNA"/>
</dbReference>
<dbReference type="SUPFAM" id="SSF53098">
    <property type="entry name" value="Ribonuclease H-like"/>
    <property type="match status" value="1"/>
</dbReference>
<dbReference type="Gene3D" id="3.30.420.10">
    <property type="entry name" value="Ribonuclease H-like superfamily/Ribonuclease H"/>
    <property type="match status" value="1"/>
</dbReference>
<dbReference type="InterPro" id="IPR048020">
    <property type="entry name" value="Transpos_IS3"/>
</dbReference>